<protein>
    <submittedName>
        <fullName evidence="2">Uncharacterized protein</fullName>
    </submittedName>
</protein>
<feature type="transmembrane region" description="Helical" evidence="1">
    <location>
        <begin position="29"/>
        <end position="48"/>
    </location>
</feature>
<dbReference type="EMBL" id="AP019695">
    <property type="protein sequence ID" value="BBK21673.1"/>
    <property type="molecule type" value="Genomic_DNA"/>
</dbReference>
<dbReference type="RefSeq" id="WP_118361036.1">
    <property type="nucleotide sequence ID" value="NZ_AP019695.1"/>
</dbReference>
<organism evidence="2 3">
    <name type="scientific">Amedibacterium intestinale</name>
    <dbReference type="NCBI Taxonomy" id="2583452"/>
    <lineage>
        <taxon>Bacteria</taxon>
        <taxon>Bacillati</taxon>
        <taxon>Bacillota</taxon>
        <taxon>Erysipelotrichia</taxon>
        <taxon>Erysipelotrichales</taxon>
        <taxon>Erysipelotrichaceae</taxon>
        <taxon>Amedibacterium</taxon>
    </lineage>
</organism>
<evidence type="ECO:0000313" key="2">
    <source>
        <dbReference type="EMBL" id="BBK21673.1"/>
    </source>
</evidence>
<name>A0A6N4TFY9_9FIRM</name>
<reference evidence="3" key="1">
    <citation type="submission" date="2019-05" db="EMBL/GenBank/DDBJ databases">
        <title>Complete genome sequencing of Absiella argi strain JCM 30884.</title>
        <authorList>
            <person name="Sakamoto M."/>
            <person name="Murakami T."/>
            <person name="Mori H."/>
        </authorList>
    </citation>
    <scope>NUCLEOTIDE SEQUENCE [LARGE SCALE GENOMIC DNA]</scope>
    <source>
        <strain evidence="3">JCM 30884</strain>
    </source>
</reference>
<sequence length="154" mass="18807">MKEESLEFESKLDKNDCKLLFKEYSYLRYLEYLINFLIVYYGIKLGYYFINKMAINNMDILYFVSYIFIRLIFYKMFQLKKRFKVVGTKIYLNNKLRNYSKVIISKDFLFIIIGRRRGVVKIPNGKKNEIIDFFDLNKVVYEVVDKPFKIERKI</sequence>
<evidence type="ECO:0000313" key="3">
    <source>
        <dbReference type="Proteomes" id="UP000464754"/>
    </source>
</evidence>
<keyword evidence="1" id="KW-0812">Transmembrane</keyword>
<dbReference type="Proteomes" id="UP000464754">
    <property type="component" value="Chromosome"/>
</dbReference>
<keyword evidence="1" id="KW-0472">Membrane</keyword>
<proteinExistence type="predicted"/>
<gene>
    <name evidence="2" type="ORF">Aargi30884_05760</name>
</gene>
<evidence type="ECO:0000256" key="1">
    <source>
        <dbReference type="SAM" id="Phobius"/>
    </source>
</evidence>
<dbReference type="AlphaFoldDB" id="A0A6N4TFY9"/>
<feature type="transmembrane region" description="Helical" evidence="1">
    <location>
        <begin position="60"/>
        <end position="77"/>
    </location>
</feature>
<dbReference type="KEGG" id="aarg:Aargi30884_05760"/>
<keyword evidence="3" id="KW-1185">Reference proteome</keyword>
<keyword evidence="1" id="KW-1133">Transmembrane helix</keyword>
<accession>A0A6N4TFY9</accession>